<dbReference type="RefSeq" id="WP_062155055.1">
    <property type="nucleotide sequence ID" value="NZ_CP012373.2"/>
</dbReference>
<organism evidence="4 5">
    <name type="scientific">Beggiatoa leptomitoformis</name>
    <dbReference type="NCBI Taxonomy" id="288004"/>
    <lineage>
        <taxon>Bacteria</taxon>
        <taxon>Pseudomonadati</taxon>
        <taxon>Pseudomonadota</taxon>
        <taxon>Gammaproteobacteria</taxon>
        <taxon>Thiotrichales</taxon>
        <taxon>Thiotrichaceae</taxon>
        <taxon>Beggiatoa</taxon>
    </lineage>
</organism>
<dbReference type="EMBL" id="CP018889">
    <property type="protein sequence ID" value="AUI68415.1"/>
    <property type="molecule type" value="Genomic_DNA"/>
</dbReference>
<dbReference type="KEGG" id="blep:AL038_17555"/>
<feature type="domain" description="SWIM-type" evidence="3">
    <location>
        <begin position="54"/>
        <end position="87"/>
    </location>
</feature>
<sequence length="446" mass="50199">MSTNYTTEQILQLAPDEASKKSGKGLAKATHWVTLGYSDSAIWGECQGSGSKPYQTRIDLDNMAFKCSCPSRKFPCKHALGLFLLYAQNINVLTKTDDPPDWVAEWLAGRATKQAKQSQPKAPVNEAAQAKRAEKRENTVQAGLTDISLWLNDIIRTGLADLKNRPYHFFEQMAARMVDAQAMGVARYLQLFASTVNSSDSNWSSQLLADMAKLHLLIESYQHLDQLDPTLQSDIRALIGWTQKKENLLEERPAVRDNWFVCGQYMDSQSQLVTQRIWLYGETSQQFALLLTSAHPSNLIALDRQWLTGTTVDADLVFYPSVYPLRAILKARYSHADSKPLLGLNSIAAVYQVFQTAIMQQCWITQLPIIIENVRLHGNTEQGWGLQDTTQHYVNLSPTFTEIWHLLAIGAGKPMKLFGEYSEAGFLPLGIWHTDGYQYFNVSLNS</sequence>
<feature type="region of interest" description="Disordered" evidence="2">
    <location>
        <begin position="114"/>
        <end position="137"/>
    </location>
</feature>
<dbReference type="OrthoDB" id="9816340at2"/>
<dbReference type="Proteomes" id="UP000234271">
    <property type="component" value="Chromosome"/>
</dbReference>
<proteinExistence type="predicted"/>
<accession>A0A2N9YDH0</accession>
<dbReference type="GO" id="GO:0008270">
    <property type="term" value="F:zinc ion binding"/>
    <property type="evidence" value="ECO:0007669"/>
    <property type="project" value="UniProtKB-KW"/>
</dbReference>
<keyword evidence="1" id="KW-0479">Metal-binding</keyword>
<keyword evidence="5" id="KW-1185">Reference proteome</keyword>
<dbReference type="PROSITE" id="PS50966">
    <property type="entry name" value="ZF_SWIM"/>
    <property type="match status" value="1"/>
</dbReference>
<keyword evidence="1" id="KW-0862">Zinc</keyword>
<evidence type="ECO:0000313" key="4">
    <source>
        <dbReference type="EMBL" id="AUI68415.1"/>
    </source>
</evidence>
<dbReference type="InterPro" id="IPR007527">
    <property type="entry name" value="Znf_SWIM"/>
</dbReference>
<dbReference type="Pfam" id="PF04434">
    <property type="entry name" value="SWIM"/>
    <property type="match status" value="1"/>
</dbReference>
<name>A0A2N9YDH0_9GAMM</name>
<evidence type="ECO:0000256" key="1">
    <source>
        <dbReference type="PROSITE-ProRule" id="PRU00325"/>
    </source>
</evidence>
<dbReference type="AlphaFoldDB" id="A0A2N9YDH0"/>
<evidence type="ECO:0000259" key="3">
    <source>
        <dbReference type="PROSITE" id="PS50966"/>
    </source>
</evidence>
<reference evidence="5" key="1">
    <citation type="submission" date="2016-12" db="EMBL/GenBank/DDBJ databases">
        <title>Complete Genome Sequence of Beggiatoa leptomitiformis D-401.</title>
        <authorList>
            <person name="Fomenkov A."/>
            <person name="Vincze T."/>
            <person name="Grabovich M."/>
            <person name="Anton B.P."/>
            <person name="Dubinina G."/>
            <person name="Orlova M."/>
            <person name="Belousova E."/>
            <person name="Roberts R.J."/>
        </authorList>
    </citation>
    <scope>NUCLEOTIDE SEQUENCE [LARGE SCALE GENOMIC DNA]</scope>
    <source>
        <strain evidence="5">D-401</strain>
    </source>
</reference>
<dbReference type="STRING" id="288004.AL038_17555"/>
<evidence type="ECO:0000256" key="2">
    <source>
        <dbReference type="SAM" id="MobiDB-lite"/>
    </source>
</evidence>
<keyword evidence="1" id="KW-0863">Zinc-finger</keyword>
<gene>
    <name evidence="4" type="ORF">BLE401_06665</name>
</gene>
<evidence type="ECO:0000313" key="5">
    <source>
        <dbReference type="Proteomes" id="UP000234271"/>
    </source>
</evidence>
<protein>
    <submittedName>
        <fullName evidence="4">SWIM zinc finger family protein</fullName>
    </submittedName>
</protein>